<dbReference type="GO" id="GO:0004640">
    <property type="term" value="F:phosphoribosylanthranilate isomerase activity"/>
    <property type="evidence" value="ECO:0007669"/>
    <property type="project" value="TreeGrafter"/>
</dbReference>
<evidence type="ECO:0000256" key="1">
    <source>
        <dbReference type="ARBA" id="ARBA00001633"/>
    </source>
</evidence>
<dbReference type="PANTHER" id="PTHR22854">
    <property type="entry name" value="TRYPTOPHAN BIOSYNTHESIS PROTEIN"/>
    <property type="match status" value="1"/>
</dbReference>
<evidence type="ECO:0000313" key="10">
    <source>
        <dbReference type="EMBL" id="SVD24973.1"/>
    </source>
</evidence>
<name>A0A382TSK6_9ZZZZ</name>
<evidence type="ECO:0000256" key="8">
    <source>
        <dbReference type="ARBA" id="ARBA00023239"/>
    </source>
</evidence>
<dbReference type="InterPro" id="IPR013785">
    <property type="entry name" value="Aldolase_TIM"/>
</dbReference>
<evidence type="ECO:0000256" key="5">
    <source>
        <dbReference type="ARBA" id="ARBA00022793"/>
    </source>
</evidence>
<keyword evidence="4" id="KW-0028">Amino-acid biosynthesis</keyword>
<dbReference type="InterPro" id="IPR045186">
    <property type="entry name" value="Indole-3-glycerol_P_synth"/>
</dbReference>
<dbReference type="FunFam" id="3.20.20.70:FF:000024">
    <property type="entry name" value="Indole-3-glycerol phosphate synthase"/>
    <property type="match status" value="1"/>
</dbReference>
<evidence type="ECO:0000256" key="6">
    <source>
        <dbReference type="ARBA" id="ARBA00022822"/>
    </source>
</evidence>
<dbReference type="NCBIfam" id="NF001377">
    <property type="entry name" value="PRK00278.2-4"/>
    <property type="match status" value="1"/>
</dbReference>
<dbReference type="InterPro" id="IPR001468">
    <property type="entry name" value="Indole-3-GlycerolPSynthase_CS"/>
</dbReference>
<dbReference type="Gene3D" id="3.20.20.70">
    <property type="entry name" value="Aldolase class I"/>
    <property type="match status" value="1"/>
</dbReference>
<protein>
    <recommendedName>
        <fullName evidence="3">indole-3-glycerol-phosphate synthase</fullName>
        <ecNumber evidence="3">4.1.1.48</ecNumber>
    </recommendedName>
</protein>
<evidence type="ECO:0000256" key="3">
    <source>
        <dbReference type="ARBA" id="ARBA00012362"/>
    </source>
</evidence>
<dbReference type="EMBL" id="UINC01138804">
    <property type="protein sequence ID" value="SVD24973.1"/>
    <property type="molecule type" value="Genomic_DNA"/>
</dbReference>
<feature type="domain" description="Indole-3-glycerol phosphate synthase" evidence="9">
    <location>
        <begin position="9"/>
        <end position="264"/>
    </location>
</feature>
<dbReference type="InterPro" id="IPR013798">
    <property type="entry name" value="Indole-3-glycerol_P_synth_dom"/>
</dbReference>
<evidence type="ECO:0000256" key="2">
    <source>
        <dbReference type="ARBA" id="ARBA00004696"/>
    </source>
</evidence>
<keyword evidence="5" id="KW-0210">Decarboxylase</keyword>
<evidence type="ECO:0000256" key="7">
    <source>
        <dbReference type="ARBA" id="ARBA00023141"/>
    </source>
</evidence>
<dbReference type="NCBIfam" id="NF001373">
    <property type="entry name" value="PRK00278.1-6"/>
    <property type="match status" value="1"/>
</dbReference>
<sequence>MTRDKPDILKKILDYKIEYIEHTKRKISLKELKHRSEDCPPTRGFTNNLISSINNNSPGIIAEIKKASPSQGVICENFKPDVIAKSYEAAGASCLSVLTDVEFFKGSDEYLKQAHDACKLPILRKDFMIDVYQVHEAKVIGADCILIIISALSDMQAQEIVGVANEIGLDILVEVHDREELERGMMLRTPLIGINNRNLHTFETSLDTTLNLLTDVFQDRTVVTESGIHSREDIELMQKNNVNAFLIGEAFMKTEDPGEELKRLFFN</sequence>
<comment type="pathway">
    <text evidence="2">Amino-acid biosynthesis; L-tryptophan biosynthesis; L-tryptophan from chorismate: step 4/5.</text>
</comment>
<accession>A0A382TSK6</accession>
<reference evidence="10" key="1">
    <citation type="submission" date="2018-05" db="EMBL/GenBank/DDBJ databases">
        <authorList>
            <person name="Lanie J.A."/>
            <person name="Ng W.-L."/>
            <person name="Kazmierczak K.M."/>
            <person name="Andrzejewski T.M."/>
            <person name="Davidsen T.M."/>
            <person name="Wayne K.J."/>
            <person name="Tettelin H."/>
            <person name="Glass J.I."/>
            <person name="Rusch D."/>
            <person name="Podicherti R."/>
            <person name="Tsui H.-C.T."/>
            <person name="Winkler M.E."/>
        </authorList>
    </citation>
    <scope>NUCLEOTIDE SEQUENCE</scope>
</reference>
<dbReference type="GO" id="GO:0004425">
    <property type="term" value="F:indole-3-glycerol-phosphate synthase activity"/>
    <property type="evidence" value="ECO:0007669"/>
    <property type="project" value="UniProtKB-EC"/>
</dbReference>
<proteinExistence type="inferred from homology"/>
<evidence type="ECO:0000256" key="4">
    <source>
        <dbReference type="ARBA" id="ARBA00022605"/>
    </source>
</evidence>
<dbReference type="Pfam" id="PF00218">
    <property type="entry name" value="IGPS"/>
    <property type="match status" value="1"/>
</dbReference>
<dbReference type="InterPro" id="IPR011060">
    <property type="entry name" value="RibuloseP-bd_barrel"/>
</dbReference>
<dbReference type="UniPathway" id="UPA00035">
    <property type="reaction ID" value="UER00043"/>
</dbReference>
<evidence type="ECO:0000259" key="9">
    <source>
        <dbReference type="Pfam" id="PF00218"/>
    </source>
</evidence>
<dbReference type="CDD" id="cd00331">
    <property type="entry name" value="IGPS"/>
    <property type="match status" value="1"/>
</dbReference>
<keyword evidence="6" id="KW-0822">Tryptophan biosynthesis</keyword>
<organism evidence="10">
    <name type="scientific">marine metagenome</name>
    <dbReference type="NCBI Taxonomy" id="408172"/>
    <lineage>
        <taxon>unclassified sequences</taxon>
        <taxon>metagenomes</taxon>
        <taxon>ecological metagenomes</taxon>
    </lineage>
</organism>
<gene>
    <name evidence="10" type="ORF">METZ01_LOCUS377827</name>
</gene>
<dbReference type="AlphaFoldDB" id="A0A382TSK6"/>
<dbReference type="PANTHER" id="PTHR22854:SF2">
    <property type="entry name" value="INDOLE-3-GLYCEROL-PHOSPHATE SYNTHASE"/>
    <property type="match status" value="1"/>
</dbReference>
<dbReference type="GO" id="GO:0000162">
    <property type="term" value="P:L-tryptophan biosynthetic process"/>
    <property type="evidence" value="ECO:0007669"/>
    <property type="project" value="UniProtKB-UniPathway"/>
</dbReference>
<keyword evidence="7" id="KW-0057">Aromatic amino acid biosynthesis</keyword>
<comment type="catalytic activity">
    <reaction evidence="1">
        <text>1-(2-carboxyphenylamino)-1-deoxy-D-ribulose 5-phosphate + H(+) = (1S,2R)-1-C-(indol-3-yl)glycerol 3-phosphate + CO2 + H2O</text>
        <dbReference type="Rhea" id="RHEA:23476"/>
        <dbReference type="ChEBI" id="CHEBI:15377"/>
        <dbReference type="ChEBI" id="CHEBI:15378"/>
        <dbReference type="ChEBI" id="CHEBI:16526"/>
        <dbReference type="ChEBI" id="CHEBI:58613"/>
        <dbReference type="ChEBI" id="CHEBI:58866"/>
        <dbReference type="EC" id="4.1.1.48"/>
    </reaction>
</comment>
<dbReference type="EC" id="4.1.1.48" evidence="3"/>
<keyword evidence="8" id="KW-0456">Lyase</keyword>
<dbReference type="SUPFAM" id="SSF51366">
    <property type="entry name" value="Ribulose-phoshate binding barrel"/>
    <property type="match status" value="1"/>
</dbReference>
<dbReference type="HAMAP" id="MF_00134_B">
    <property type="entry name" value="IGPS_B"/>
    <property type="match status" value="1"/>
</dbReference>
<dbReference type="PROSITE" id="PS00614">
    <property type="entry name" value="IGPS"/>
    <property type="match status" value="1"/>
</dbReference>